<evidence type="ECO:0000313" key="2">
    <source>
        <dbReference type="Proteomes" id="UP000283850"/>
    </source>
</evidence>
<gene>
    <name evidence="1" type="ORF">DWW10_21575</name>
</gene>
<protein>
    <submittedName>
        <fullName evidence="1">Uncharacterized protein</fullName>
    </submittedName>
</protein>
<proteinExistence type="predicted"/>
<organism evidence="1 2">
    <name type="scientific">Bacteroides intestinalis</name>
    <dbReference type="NCBI Taxonomy" id="329854"/>
    <lineage>
        <taxon>Bacteria</taxon>
        <taxon>Pseudomonadati</taxon>
        <taxon>Bacteroidota</taxon>
        <taxon>Bacteroidia</taxon>
        <taxon>Bacteroidales</taxon>
        <taxon>Bacteroidaceae</taxon>
        <taxon>Bacteroides</taxon>
    </lineage>
</organism>
<evidence type="ECO:0000313" key="1">
    <source>
        <dbReference type="EMBL" id="RGV48816.1"/>
    </source>
</evidence>
<comment type="caution">
    <text evidence="1">The sequence shown here is derived from an EMBL/GenBank/DDBJ whole genome shotgun (WGS) entry which is preliminary data.</text>
</comment>
<dbReference type="AlphaFoldDB" id="A0A412XUE3"/>
<reference evidence="1 2" key="1">
    <citation type="submission" date="2018-08" db="EMBL/GenBank/DDBJ databases">
        <title>A genome reference for cultivated species of the human gut microbiota.</title>
        <authorList>
            <person name="Zou Y."/>
            <person name="Xue W."/>
            <person name="Luo G."/>
        </authorList>
    </citation>
    <scope>NUCLEOTIDE SEQUENCE [LARGE SCALE GENOMIC DNA]</scope>
    <source>
        <strain evidence="1 2">AF14-32</strain>
    </source>
</reference>
<dbReference type="Proteomes" id="UP000283850">
    <property type="component" value="Unassembled WGS sequence"/>
</dbReference>
<accession>A0A412XUE3</accession>
<sequence length="65" mass="7771">MRIILQRFAIGGKTEVRNEKLSKKVLKFCGFRKDCITFVRVYKQNMEIQFILSNCLIIINKHPIW</sequence>
<dbReference type="EMBL" id="QRZF01000021">
    <property type="protein sequence ID" value="RGV48816.1"/>
    <property type="molecule type" value="Genomic_DNA"/>
</dbReference>
<name>A0A412XUE3_9BACE</name>